<keyword evidence="3" id="KW-1185">Reference proteome</keyword>
<proteinExistence type="predicted"/>
<gene>
    <name evidence="2" type="ORF">GTG28_05625</name>
</gene>
<accession>A0A6L8LU13</accession>
<protein>
    <submittedName>
        <fullName evidence="2">Uncharacterized protein</fullName>
    </submittedName>
</protein>
<evidence type="ECO:0000313" key="3">
    <source>
        <dbReference type="Proteomes" id="UP000478571"/>
    </source>
</evidence>
<dbReference type="Proteomes" id="UP000478571">
    <property type="component" value="Unassembled WGS sequence"/>
</dbReference>
<feature type="region of interest" description="Disordered" evidence="1">
    <location>
        <begin position="1"/>
        <end position="23"/>
    </location>
</feature>
<evidence type="ECO:0000313" key="2">
    <source>
        <dbReference type="EMBL" id="MYM58696.1"/>
    </source>
</evidence>
<comment type="caution">
    <text evidence="2">The sequence shown here is derived from an EMBL/GenBank/DDBJ whole genome shotgun (WGS) entry which is preliminary data.</text>
</comment>
<dbReference type="AlphaFoldDB" id="A0A6L8LU13"/>
<organism evidence="2 3">
    <name type="scientific">Vibrio tetraodonis subsp. pristinus</name>
    <dbReference type="NCBI Taxonomy" id="2695891"/>
    <lineage>
        <taxon>Bacteria</taxon>
        <taxon>Pseudomonadati</taxon>
        <taxon>Pseudomonadota</taxon>
        <taxon>Gammaproteobacteria</taxon>
        <taxon>Vibrionales</taxon>
        <taxon>Vibrionaceae</taxon>
        <taxon>Vibrio</taxon>
    </lineage>
</organism>
<dbReference type="EMBL" id="WWEU01000002">
    <property type="protein sequence ID" value="MYM58696.1"/>
    <property type="molecule type" value="Genomic_DNA"/>
</dbReference>
<name>A0A6L8LU13_9VIBR</name>
<sequence length="283" mass="32033">MAETREVLKNGRSNIPDSYSDETKAVDPFKPHIDTIRQRGYIAEYVCKNKIRDRCMINATEAAVAMVAKTGNCSEFSAVLQAQHAKKLKMNEQLYRVNGRGFDHEWVELQTSKESTEDKDKISIVMDSWAYGPAILHEDSHIADSVKHRFRSDVIRSPKEGQDHNEKVMAKKQSIENGATLAFGLTLEELLVTPTSNGKRGLRVRQKMDTISESFLNRVQDAPTKSEKVLRRLNVTDQNDTSKAERAALMSEIRKAGILRDTIDLSVRKSTNKDTLEDMFCTL</sequence>
<dbReference type="RefSeq" id="WP_160927849.1">
    <property type="nucleotide sequence ID" value="NZ_WWEU01000002.1"/>
</dbReference>
<reference evidence="2 3" key="1">
    <citation type="submission" date="2020-01" db="EMBL/GenBank/DDBJ databases">
        <title>Draft Genome Sequence of Vibrio sp. strain OCN044, Isolated from a Healthy Coral at Palmyra Atoll.</title>
        <authorList>
            <person name="Videau P."/>
            <person name="Loughran R."/>
            <person name="Esquivel A."/>
            <person name="Deadmond M."/>
            <person name="Paddock B.E."/>
            <person name="Saw J.H."/>
            <person name="Ushijima B."/>
        </authorList>
    </citation>
    <scope>NUCLEOTIDE SEQUENCE [LARGE SCALE GENOMIC DNA]</scope>
    <source>
        <strain evidence="2 3">OCN044</strain>
    </source>
</reference>
<evidence type="ECO:0000256" key="1">
    <source>
        <dbReference type="SAM" id="MobiDB-lite"/>
    </source>
</evidence>